<dbReference type="AlphaFoldDB" id="G8QHN9"/>
<dbReference type="STRING" id="640081.Dsui_0783"/>
<sequence>MVHIRSVIPGEELELLAVFRRSVHDLAARDYTAVQLDAWAPLTTDADYDAQWIARIQANRPYVAEIEGAPVGFADLQPSGYIDQFFVDGDCAGQGVGGRLMRHLLNTARTQGLRHLHSHVSLTAQPFFRHFGFVVEQVQYPVVRGVALENAVMSRLVG</sequence>
<accession>G8QHN9</accession>
<dbReference type="Proteomes" id="UP000005633">
    <property type="component" value="Chromosome"/>
</dbReference>
<dbReference type="KEGG" id="dsu:Dsui_0783"/>
<dbReference type="CDD" id="cd04301">
    <property type="entry name" value="NAT_SF"/>
    <property type="match status" value="1"/>
</dbReference>
<reference evidence="2 3" key="1">
    <citation type="journal article" date="2012" name="J. Bacteriol.">
        <title>Complete genome sequence of the anaerobic perchlorate-reducing bacterium Azospira suillum strain PS.</title>
        <authorList>
            <person name="Byrne-Bailey K.G."/>
            <person name="Coates J.D."/>
        </authorList>
    </citation>
    <scope>NUCLEOTIDE SEQUENCE [LARGE SCALE GENOMIC DNA]</scope>
    <source>
        <strain evidence="3">ATCC BAA-33 / DSM 13638 / PS</strain>
    </source>
</reference>
<dbReference type="EMBL" id="CP003153">
    <property type="protein sequence ID" value="AEV25190.1"/>
    <property type="molecule type" value="Genomic_DNA"/>
</dbReference>
<dbReference type="InterPro" id="IPR016181">
    <property type="entry name" value="Acyl_CoA_acyltransferase"/>
</dbReference>
<dbReference type="SUPFAM" id="SSF55729">
    <property type="entry name" value="Acyl-CoA N-acyltransferases (Nat)"/>
    <property type="match status" value="1"/>
</dbReference>
<dbReference type="eggNOG" id="COG0454">
    <property type="taxonomic scope" value="Bacteria"/>
</dbReference>
<dbReference type="PANTHER" id="PTHR43451:SF1">
    <property type="entry name" value="ACETYLTRANSFERASE"/>
    <property type="match status" value="1"/>
</dbReference>
<dbReference type="Pfam" id="PF13673">
    <property type="entry name" value="Acetyltransf_10"/>
    <property type="match status" value="1"/>
</dbReference>
<proteinExistence type="predicted"/>
<name>G8QHN9_AZOOP</name>
<dbReference type="OrthoDB" id="5355033at2"/>
<keyword evidence="2" id="KW-0808">Transferase</keyword>
<protein>
    <submittedName>
        <fullName evidence="2">Acetyltransferase, N-acetylglutamate synthase</fullName>
    </submittedName>
</protein>
<evidence type="ECO:0000313" key="2">
    <source>
        <dbReference type="EMBL" id="AEV25190.1"/>
    </source>
</evidence>
<dbReference type="HOGENOM" id="CLU_087351_0_0_4"/>
<organism evidence="2 3">
    <name type="scientific">Azospira oryzae (strain ATCC BAA-33 / DSM 13638 / PS)</name>
    <name type="common">Dechlorosoma suillum</name>
    <dbReference type="NCBI Taxonomy" id="640081"/>
    <lineage>
        <taxon>Bacteria</taxon>
        <taxon>Pseudomonadati</taxon>
        <taxon>Pseudomonadota</taxon>
        <taxon>Betaproteobacteria</taxon>
        <taxon>Rhodocyclales</taxon>
        <taxon>Rhodocyclaceae</taxon>
        <taxon>Azospira</taxon>
    </lineage>
</organism>
<evidence type="ECO:0000313" key="3">
    <source>
        <dbReference type="Proteomes" id="UP000005633"/>
    </source>
</evidence>
<dbReference type="InterPro" id="IPR000182">
    <property type="entry name" value="GNAT_dom"/>
</dbReference>
<dbReference type="Gene3D" id="3.40.630.30">
    <property type="match status" value="1"/>
</dbReference>
<dbReference type="InterPro" id="IPR052564">
    <property type="entry name" value="N-acetyltrans/Recomb-assoc"/>
</dbReference>
<dbReference type="PROSITE" id="PS51186">
    <property type="entry name" value="GNAT"/>
    <property type="match status" value="1"/>
</dbReference>
<dbReference type="PANTHER" id="PTHR43451">
    <property type="entry name" value="ACETYLTRANSFERASE (GNAT) FAMILY PROTEIN"/>
    <property type="match status" value="1"/>
</dbReference>
<dbReference type="GO" id="GO:0016747">
    <property type="term" value="F:acyltransferase activity, transferring groups other than amino-acyl groups"/>
    <property type="evidence" value="ECO:0007669"/>
    <property type="project" value="InterPro"/>
</dbReference>
<feature type="domain" description="N-acetyltransferase" evidence="1">
    <location>
        <begin position="2"/>
        <end position="158"/>
    </location>
</feature>
<evidence type="ECO:0000259" key="1">
    <source>
        <dbReference type="PROSITE" id="PS51186"/>
    </source>
</evidence>
<gene>
    <name evidence="2" type="ordered locus">Dsui_0783</name>
</gene>